<organism evidence="5 6">
    <name type="scientific">Nonomuraea jiangxiensis</name>
    <dbReference type="NCBI Taxonomy" id="633440"/>
    <lineage>
        <taxon>Bacteria</taxon>
        <taxon>Bacillati</taxon>
        <taxon>Actinomycetota</taxon>
        <taxon>Actinomycetes</taxon>
        <taxon>Streptosporangiales</taxon>
        <taxon>Streptosporangiaceae</taxon>
        <taxon>Nonomuraea</taxon>
    </lineage>
</organism>
<dbReference type="AlphaFoldDB" id="A0A1G9C454"/>
<dbReference type="PRINTS" id="PR00032">
    <property type="entry name" value="HTHARAC"/>
</dbReference>
<dbReference type="Pfam" id="PF14525">
    <property type="entry name" value="AraC_binding_2"/>
    <property type="match status" value="1"/>
</dbReference>
<dbReference type="OrthoDB" id="9799345at2"/>
<dbReference type="PROSITE" id="PS01124">
    <property type="entry name" value="HTH_ARAC_FAMILY_2"/>
    <property type="match status" value="1"/>
</dbReference>
<dbReference type="InterPro" id="IPR018060">
    <property type="entry name" value="HTH_AraC"/>
</dbReference>
<proteinExistence type="predicted"/>
<protein>
    <submittedName>
        <fullName evidence="5">AraC-binding-like domain-containing protein</fullName>
    </submittedName>
</protein>
<sequence>MFVKRLARPHQVGSVHGGRLDAVAMGESPVQLIMSTHELPPADRFDGWLETMSRLVAPVSFSTDDRADFHGRIETLDLGTVQVSSHDIGSCDASRTTRLIRQSDPEVFYLLCNQGRRIGLTQDGKHVVLGHSDMAIYHTSHPFHVRTGGGRALLVAFPGSLLPFPRRAVEQNVARVMPGLHGVGALAASFLSGLAADRTSYSTADLVRLGITLTDLVTMLLGHHLDAGLPSDTGQRALMLRIHAYIQQNLGDRQLSPSSIAAAHSISVRTLHRLFALENATVARWIRGQRLERCRRDLVKPTAEHKPIHAIAARWGFSDAAVFTRAFHAAYGMSPQEYRAQFLPAPVGSLAGHGEEA</sequence>
<keyword evidence="1" id="KW-0805">Transcription regulation</keyword>
<name>A0A1G9C454_9ACTN</name>
<evidence type="ECO:0000313" key="5">
    <source>
        <dbReference type="EMBL" id="SDK46469.1"/>
    </source>
</evidence>
<reference evidence="5 6" key="1">
    <citation type="submission" date="2016-10" db="EMBL/GenBank/DDBJ databases">
        <authorList>
            <person name="de Groot N.N."/>
        </authorList>
    </citation>
    <scope>NUCLEOTIDE SEQUENCE [LARGE SCALE GENOMIC DNA]</scope>
    <source>
        <strain evidence="5 6">CGMCC 4.6533</strain>
    </source>
</reference>
<dbReference type="Pfam" id="PF12833">
    <property type="entry name" value="HTH_18"/>
    <property type="match status" value="1"/>
</dbReference>
<dbReference type="STRING" id="633440.SAMN05421869_11667"/>
<gene>
    <name evidence="5" type="ORF">SAMN05421869_11667</name>
</gene>
<dbReference type="InterPro" id="IPR020449">
    <property type="entry name" value="Tscrpt_reg_AraC-type_HTH"/>
</dbReference>
<evidence type="ECO:0000313" key="6">
    <source>
        <dbReference type="Proteomes" id="UP000199202"/>
    </source>
</evidence>
<evidence type="ECO:0000256" key="2">
    <source>
        <dbReference type="ARBA" id="ARBA00023125"/>
    </source>
</evidence>
<dbReference type="EMBL" id="FNDJ01000016">
    <property type="protein sequence ID" value="SDK46469.1"/>
    <property type="molecule type" value="Genomic_DNA"/>
</dbReference>
<feature type="domain" description="HTH araC/xylS-type" evidence="4">
    <location>
        <begin position="240"/>
        <end position="341"/>
    </location>
</feature>
<dbReference type="InterPro" id="IPR050204">
    <property type="entry name" value="AraC_XylS_family_regulators"/>
</dbReference>
<evidence type="ECO:0000259" key="4">
    <source>
        <dbReference type="PROSITE" id="PS01124"/>
    </source>
</evidence>
<dbReference type="PANTHER" id="PTHR46796">
    <property type="entry name" value="HTH-TYPE TRANSCRIPTIONAL ACTIVATOR RHAS-RELATED"/>
    <property type="match status" value="1"/>
</dbReference>
<keyword evidence="3" id="KW-0804">Transcription</keyword>
<keyword evidence="6" id="KW-1185">Reference proteome</keyword>
<evidence type="ECO:0000256" key="3">
    <source>
        <dbReference type="ARBA" id="ARBA00023163"/>
    </source>
</evidence>
<dbReference type="SMART" id="SM00342">
    <property type="entry name" value="HTH_ARAC"/>
    <property type="match status" value="1"/>
</dbReference>
<dbReference type="SUPFAM" id="SSF46689">
    <property type="entry name" value="Homeodomain-like"/>
    <property type="match status" value="1"/>
</dbReference>
<dbReference type="InterPro" id="IPR035418">
    <property type="entry name" value="AraC-bd_2"/>
</dbReference>
<dbReference type="Gene3D" id="1.10.10.60">
    <property type="entry name" value="Homeodomain-like"/>
    <property type="match status" value="1"/>
</dbReference>
<dbReference type="PANTHER" id="PTHR46796:SF6">
    <property type="entry name" value="ARAC SUBFAMILY"/>
    <property type="match status" value="1"/>
</dbReference>
<accession>A0A1G9C454</accession>
<keyword evidence="2" id="KW-0238">DNA-binding</keyword>
<dbReference type="GO" id="GO:0043565">
    <property type="term" value="F:sequence-specific DNA binding"/>
    <property type="evidence" value="ECO:0007669"/>
    <property type="project" value="InterPro"/>
</dbReference>
<dbReference type="GO" id="GO:0003700">
    <property type="term" value="F:DNA-binding transcription factor activity"/>
    <property type="evidence" value="ECO:0007669"/>
    <property type="project" value="InterPro"/>
</dbReference>
<dbReference type="InterPro" id="IPR009057">
    <property type="entry name" value="Homeodomain-like_sf"/>
</dbReference>
<evidence type="ECO:0000256" key="1">
    <source>
        <dbReference type="ARBA" id="ARBA00023015"/>
    </source>
</evidence>
<dbReference type="Proteomes" id="UP000199202">
    <property type="component" value="Unassembled WGS sequence"/>
</dbReference>